<keyword evidence="12" id="KW-1185">Reference proteome</keyword>
<evidence type="ECO:0000256" key="5">
    <source>
        <dbReference type="ARBA" id="ARBA00023136"/>
    </source>
</evidence>
<evidence type="ECO:0000256" key="7">
    <source>
        <dbReference type="ARBA" id="ARBA00023288"/>
    </source>
</evidence>
<dbReference type="Proteomes" id="UP000469440">
    <property type="component" value="Unassembled WGS sequence"/>
</dbReference>
<accession>A0A6N8I318</accession>
<dbReference type="RefSeq" id="WP_156991019.1">
    <property type="nucleotide sequence ID" value="NZ_VWXL01000084.1"/>
</dbReference>
<sequence>MKKVLKTMIVILEAAIILFIFSGCWDYHEMETYSIVAGMAIDKGQNGYKYHVTFECVKMSGSGKSQQIEPLLLNADGNTIFDAVRSTLRESDKKLYFSHCKIIIVGSDIAKEGLRPVLDWMKRDAEPRLTQDLLVSKEKTAEEILRVKPQSVQLLSFQIASTLEESTGFYGSPTSLQLYEVTNILNSDGLELVLPAIEKKPAMDGDTVQLSGGAVFKSDKQIGWLSPDQDRYYNYVRDKIKGGLLVTGPTPGSTNVTLEIIDSKTTVKPSVSGQSASVEINVKIRAAYAEQDGETDFLTKVGLAQVEKYAEKTLEFEIESNVKNVQQRFDSDIFGFGSKIHQSKPKEWDQVNKNWDQIFKAMKVKVNAEVKIDNTGLSLPKVGD</sequence>
<evidence type="ECO:0000256" key="8">
    <source>
        <dbReference type="SAM" id="Phobius"/>
    </source>
</evidence>
<name>A0A6N8I318_9FIRM</name>
<protein>
    <submittedName>
        <fullName evidence="11">Spore germination protein B3</fullName>
    </submittedName>
</protein>
<dbReference type="GO" id="GO:0009847">
    <property type="term" value="P:spore germination"/>
    <property type="evidence" value="ECO:0007669"/>
    <property type="project" value="InterPro"/>
</dbReference>
<evidence type="ECO:0000256" key="4">
    <source>
        <dbReference type="ARBA" id="ARBA00022729"/>
    </source>
</evidence>
<dbReference type="OrthoDB" id="9816067at2"/>
<comment type="caution">
    <text evidence="11">The sequence shown here is derived from an EMBL/GenBank/DDBJ whole genome shotgun (WGS) entry which is preliminary data.</text>
</comment>
<feature type="domain" description="Spore germination GerAC-like C-terminal" evidence="9">
    <location>
        <begin position="211"/>
        <end position="376"/>
    </location>
</feature>
<evidence type="ECO:0000313" key="11">
    <source>
        <dbReference type="EMBL" id="MVB12147.1"/>
    </source>
</evidence>
<dbReference type="InterPro" id="IPR038501">
    <property type="entry name" value="Spore_GerAC_C_sf"/>
</dbReference>
<evidence type="ECO:0000256" key="2">
    <source>
        <dbReference type="ARBA" id="ARBA00007886"/>
    </source>
</evidence>
<dbReference type="PANTHER" id="PTHR35789:SF1">
    <property type="entry name" value="SPORE GERMINATION PROTEIN B3"/>
    <property type="match status" value="1"/>
</dbReference>
<keyword evidence="7" id="KW-0449">Lipoprotein</keyword>
<dbReference type="Pfam" id="PF05504">
    <property type="entry name" value="Spore_GerAC"/>
    <property type="match status" value="1"/>
</dbReference>
<evidence type="ECO:0000256" key="1">
    <source>
        <dbReference type="ARBA" id="ARBA00004635"/>
    </source>
</evidence>
<evidence type="ECO:0000259" key="9">
    <source>
        <dbReference type="Pfam" id="PF05504"/>
    </source>
</evidence>
<gene>
    <name evidence="11" type="primary">gerBC</name>
    <name evidence="11" type="ORF">CAFE_28790</name>
</gene>
<keyword evidence="8" id="KW-0812">Transmembrane</keyword>
<evidence type="ECO:0000313" key="12">
    <source>
        <dbReference type="Proteomes" id="UP000469440"/>
    </source>
</evidence>
<evidence type="ECO:0000256" key="3">
    <source>
        <dbReference type="ARBA" id="ARBA00022544"/>
    </source>
</evidence>
<feature type="domain" description="Spore germination protein N-terminal" evidence="10">
    <location>
        <begin position="26"/>
        <end position="198"/>
    </location>
</feature>
<feature type="transmembrane region" description="Helical" evidence="8">
    <location>
        <begin position="7"/>
        <end position="28"/>
    </location>
</feature>
<proteinExistence type="inferred from homology"/>
<dbReference type="GO" id="GO:0016020">
    <property type="term" value="C:membrane"/>
    <property type="evidence" value="ECO:0007669"/>
    <property type="project" value="UniProtKB-SubCell"/>
</dbReference>
<dbReference type="InterPro" id="IPR008844">
    <property type="entry name" value="Spore_GerAC-like"/>
</dbReference>
<keyword evidence="4" id="KW-0732">Signal</keyword>
<evidence type="ECO:0000256" key="6">
    <source>
        <dbReference type="ARBA" id="ARBA00023139"/>
    </source>
</evidence>
<organism evidence="11 12">
    <name type="scientific">Caproicibacter fermentans</name>
    <dbReference type="NCBI Taxonomy" id="2576756"/>
    <lineage>
        <taxon>Bacteria</taxon>
        <taxon>Bacillati</taxon>
        <taxon>Bacillota</taxon>
        <taxon>Clostridia</taxon>
        <taxon>Eubacteriales</taxon>
        <taxon>Acutalibacteraceae</taxon>
        <taxon>Caproicibacter</taxon>
    </lineage>
</organism>
<dbReference type="PANTHER" id="PTHR35789">
    <property type="entry name" value="SPORE GERMINATION PROTEIN B3"/>
    <property type="match status" value="1"/>
</dbReference>
<dbReference type="PROSITE" id="PS51257">
    <property type="entry name" value="PROKAR_LIPOPROTEIN"/>
    <property type="match status" value="1"/>
</dbReference>
<keyword evidence="3" id="KW-0309">Germination</keyword>
<reference evidence="11 12" key="1">
    <citation type="submission" date="2019-09" db="EMBL/GenBank/DDBJ databases">
        <title>Genome sequence of Clostridium sp. EA1.</title>
        <authorList>
            <person name="Poehlein A."/>
            <person name="Bengelsdorf F.R."/>
            <person name="Daniel R."/>
        </authorList>
    </citation>
    <scope>NUCLEOTIDE SEQUENCE [LARGE SCALE GENOMIC DNA]</scope>
    <source>
        <strain evidence="11 12">EA1</strain>
    </source>
</reference>
<keyword evidence="8" id="KW-1133">Transmembrane helix</keyword>
<dbReference type="InterPro" id="IPR057336">
    <property type="entry name" value="GerAC_N"/>
</dbReference>
<evidence type="ECO:0000259" key="10">
    <source>
        <dbReference type="Pfam" id="PF25198"/>
    </source>
</evidence>
<comment type="similarity">
    <text evidence="2">Belongs to the GerABKC lipoprotein family.</text>
</comment>
<keyword evidence="6" id="KW-0564">Palmitate</keyword>
<keyword evidence="5 8" id="KW-0472">Membrane</keyword>
<comment type="subcellular location">
    <subcellularLocation>
        <location evidence="1">Membrane</location>
        <topology evidence="1">Lipid-anchor</topology>
    </subcellularLocation>
</comment>
<dbReference type="EMBL" id="VWXL01000084">
    <property type="protein sequence ID" value="MVB12147.1"/>
    <property type="molecule type" value="Genomic_DNA"/>
</dbReference>
<dbReference type="Gene3D" id="3.30.300.210">
    <property type="entry name" value="Nutrient germinant receptor protein C, domain 3"/>
    <property type="match status" value="1"/>
</dbReference>
<dbReference type="InterPro" id="IPR046953">
    <property type="entry name" value="Spore_GerAC-like_C"/>
</dbReference>
<dbReference type="AlphaFoldDB" id="A0A6N8I318"/>
<dbReference type="Pfam" id="PF25198">
    <property type="entry name" value="Spore_GerAC_N"/>
    <property type="match status" value="1"/>
</dbReference>
<dbReference type="NCBIfam" id="TIGR02887">
    <property type="entry name" value="spore_ger_x_C"/>
    <property type="match status" value="1"/>
</dbReference>